<reference evidence="4 5" key="1">
    <citation type="submission" date="2021-06" db="EMBL/GenBank/DDBJ databases">
        <authorList>
            <person name="Palmer J.M."/>
        </authorList>
    </citation>
    <scope>NUCLEOTIDE SEQUENCE [LARGE SCALE GENOMIC DNA]</scope>
    <source>
        <strain evidence="5">if_2019</strain>
        <tissue evidence="4">Muscle</tissue>
    </source>
</reference>
<evidence type="ECO:0000256" key="2">
    <source>
        <dbReference type="PROSITE-ProRule" id="PRU00557"/>
    </source>
</evidence>
<dbReference type="Proteomes" id="UP001482620">
    <property type="component" value="Unassembled WGS sequence"/>
</dbReference>
<gene>
    <name evidence="4" type="ORF">ILYODFUR_036741</name>
</gene>
<comment type="caution">
    <text evidence="2">Lacks conserved residue(s) required for the propagation of feature annotation.</text>
</comment>
<dbReference type="EMBL" id="JAHRIQ010007654">
    <property type="protein sequence ID" value="MEQ2223437.1"/>
    <property type="molecule type" value="Genomic_DNA"/>
</dbReference>
<keyword evidence="1" id="KW-0732">Signal</keyword>
<evidence type="ECO:0000313" key="4">
    <source>
        <dbReference type="EMBL" id="MEQ2223437.1"/>
    </source>
</evidence>
<evidence type="ECO:0000313" key="5">
    <source>
        <dbReference type="Proteomes" id="UP001482620"/>
    </source>
</evidence>
<name>A0ABV0STV8_9TELE</name>
<dbReference type="Gene3D" id="1.25.10.20">
    <property type="entry name" value="Vitellinogen, superhelical"/>
    <property type="match status" value="1"/>
</dbReference>
<organism evidence="4 5">
    <name type="scientific">Ilyodon furcidens</name>
    <name type="common">goldbreast splitfin</name>
    <dbReference type="NCBI Taxonomy" id="33524"/>
    <lineage>
        <taxon>Eukaryota</taxon>
        <taxon>Metazoa</taxon>
        <taxon>Chordata</taxon>
        <taxon>Craniata</taxon>
        <taxon>Vertebrata</taxon>
        <taxon>Euteleostomi</taxon>
        <taxon>Actinopterygii</taxon>
        <taxon>Neopterygii</taxon>
        <taxon>Teleostei</taxon>
        <taxon>Neoteleostei</taxon>
        <taxon>Acanthomorphata</taxon>
        <taxon>Ovalentaria</taxon>
        <taxon>Atherinomorphae</taxon>
        <taxon>Cyprinodontiformes</taxon>
        <taxon>Goodeidae</taxon>
        <taxon>Ilyodon</taxon>
    </lineage>
</organism>
<accession>A0ABV0STV8</accession>
<dbReference type="InterPro" id="IPR011030">
    <property type="entry name" value="Lipovitellin_superhlx_dom"/>
</dbReference>
<dbReference type="InterPro" id="IPR001747">
    <property type="entry name" value="Vitellogenin_N"/>
</dbReference>
<protein>
    <recommendedName>
        <fullName evidence="3">Vitellogenin domain-containing protein</fullName>
    </recommendedName>
</protein>
<dbReference type="InterPro" id="IPR015819">
    <property type="entry name" value="Lipid_transp_b-sht_shell"/>
</dbReference>
<dbReference type="InterPro" id="IPR015816">
    <property type="entry name" value="Vitellinogen_b-sht_N"/>
</dbReference>
<evidence type="ECO:0000259" key="3">
    <source>
        <dbReference type="PROSITE" id="PS51211"/>
    </source>
</evidence>
<dbReference type="PANTHER" id="PTHR13769:SF5">
    <property type="entry name" value="APOLIPOPROTEIN B-100-RELATED"/>
    <property type="match status" value="1"/>
</dbReference>
<keyword evidence="5" id="KW-1185">Reference proteome</keyword>
<evidence type="ECO:0000256" key="1">
    <source>
        <dbReference type="ARBA" id="ARBA00022729"/>
    </source>
</evidence>
<comment type="caution">
    <text evidence="4">The sequence shown here is derived from an EMBL/GenBank/DDBJ whole genome shotgun (WGS) entry which is preliminary data.</text>
</comment>
<dbReference type="PANTHER" id="PTHR13769">
    <property type="entry name" value="APOLIPOPROTEIN B"/>
    <property type="match status" value="1"/>
</dbReference>
<dbReference type="InterPro" id="IPR052418">
    <property type="entry name" value="Apolipoprotein_B"/>
</dbReference>
<dbReference type="Gene3D" id="2.30.230.10">
    <property type="entry name" value="Lipovitellin, beta-sheet shell regions, chain A"/>
    <property type="match status" value="1"/>
</dbReference>
<feature type="domain" description="Vitellogenin" evidence="3">
    <location>
        <begin position="1"/>
        <end position="290"/>
    </location>
</feature>
<proteinExistence type="predicted"/>
<dbReference type="Pfam" id="PF01347">
    <property type="entry name" value="Vitellogenin_N"/>
    <property type="match status" value="1"/>
</dbReference>
<feature type="non-terminal residue" evidence="4">
    <location>
        <position position="1"/>
    </location>
</feature>
<sequence length="290" mass="32683">RGIVSGLAVPLLEEDKNKNMPTIHGKCRTSYTNNAREDIVTDISLHRDLSRCDKFVPIRDHNSPLALITGMHYPMAQMVRSSQTCNYKFDNEKKHMTSGSCTEEHLLIPFSHKGKYGFTNVGKQELTLVQVSSHNDRVFEHDNIVKDLNMEVVEDKSTIQDKDAAVKLMRELVNLPETEGERRAHLFHTLISTVRGMKTETLRAALPEVVAVSRFLTYQVLAQCGTPECSSAIMQILRTFDISNLEVDAAVFALGFMSNPSSLLINDLLEMAKYKPSKPIMYALSNVVRR</sequence>
<dbReference type="PROSITE" id="PS51211">
    <property type="entry name" value="VITELLOGENIN"/>
    <property type="match status" value="1"/>
</dbReference>
<dbReference type="SUPFAM" id="SSF56968">
    <property type="entry name" value="Lipovitellin-phosvitin complex, beta-sheet shell regions"/>
    <property type="match status" value="1"/>
</dbReference>
<dbReference type="SUPFAM" id="SSF48431">
    <property type="entry name" value="Lipovitellin-phosvitin complex, superhelical domain"/>
    <property type="match status" value="1"/>
</dbReference>